<comment type="caution">
    <text evidence="1">The sequence shown here is derived from an EMBL/GenBank/DDBJ whole genome shotgun (WGS) entry which is preliminary data.</text>
</comment>
<dbReference type="AlphaFoldDB" id="A0A0F9T6S1"/>
<name>A0A0F9T6S1_9ZZZZ</name>
<sequence length="50" mass="5510">MMKLTGMSIRMMSRFYSQLTGYGNRAFGEPEGDAEPNWGLGVDTVLPPLS</sequence>
<dbReference type="EMBL" id="LAZR01000319">
    <property type="protein sequence ID" value="KKN74879.1"/>
    <property type="molecule type" value="Genomic_DNA"/>
</dbReference>
<organism evidence="1">
    <name type="scientific">marine sediment metagenome</name>
    <dbReference type="NCBI Taxonomy" id="412755"/>
    <lineage>
        <taxon>unclassified sequences</taxon>
        <taxon>metagenomes</taxon>
        <taxon>ecological metagenomes</taxon>
    </lineage>
</organism>
<reference evidence="1" key="1">
    <citation type="journal article" date="2015" name="Nature">
        <title>Complex archaea that bridge the gap between prokaryotes and eukaryotes.</title>
        <authorList>
            <person name="Spang A."/>
            <person name="Saw J.H."/>
            <person name="Jorgensen S.L."/>
            <person name="Zaremba-Niedzwiedzka K."/>
            <person name="Martijn J."/>
            <person name="Lind A.E."/>
            <person name="van Eijk R."/>
            <person name="Schleper C."/>
            <person name="Guy L."/>
            <person name="Ettema T.J."/>
        </authorList>
    </citation>
    <scope>NUCLEOTIDE SEQUENCE</scope>
</reference>
<proteinExistence type="predicted"/>
<accession>A0A0F9T6S1</accession>
<evidence type="ECO:0000313" key="1">
    <source>
        <dbReference type="EMBL" id="KKN74879.1"/>
    </source>
</evidence>
<protein>
    <submittedName>
        <fullName evidence="1">Uncharacterized protein</fullName>
    </submittedName>
</protein>
<gene>
    <name evidence="1" type="ORF">LCGC14_0386280</name>
</gene>